<dbReference type="Proteomes" id="UP001427805">
    <property type="component" value="Unassembled WGS sequence"/>
</dbReference>
<dbReference type="InterPro" id="IPR011010">
    <property type="entry name" value="DNA_brk_join_enz"/>
</dbReference>
<evidence type="ECO:0000259" key="7">
    <source>
        <dbReference type="PROSITE" id="PS51900"/>
    </source>
</evidence>
<dbReference type="Gene3D" id="1.10.150.130">
    <property type="match status" value="1"/>
</dbReference>
<dbReference type="InterPro" id="IPR002104">
    <property type="entry name" value="Integrase_catalytic"/>
</dbReference>
<dbReference type="InterPro" id="IPR013762">
    <property type="entry name" value="Integrase-like_cat_sf"/>
</dbReference>
<accession>A0ABV0BB12</accession>
<dbReference type="Pfam" id="PF22022">
    <property type="entry name" value="Phage_int_M"/>
    <property type="match status" value="1"/>
</dbReference>
<feature type="domain" description="Core-binding (CB)" evidence="7">
    <location>
        <begin position="100"/>
        <end position="181"/>
    </location>
</feature>
<dbReference type="EMBL" id="JBDIZK010000008">
    <property type="protein sequence ID" value="MEN3748380.1"/>
    <property type="molecule type" value="Genomic_DNA"/>
</dbReference>
<dbReference type="Gene3D" id="3.30.160.390">
    <property type="entry name" value="Integrase, DNA-binding domain"/>
    <property type="match status" value="1"/>
</dbReference>
<keyword evidence="2" id="KW-0229">DNA integration</keyword>
<dbReference type="InterPro" id="IPR044068">
    <property type="entry name" value="CB"/>
</dbReference>
<gene>
    <name evidence="8" type="ORF">TPR58_14490</name>
</gene>
<dbReference type="RefSeq" id="WP_346247400.1">
    <property type="nucleotide sequence ID" value="NZ_JBDIZK010000008.1"/>
</dbReference>
<dbReference type="SUPFAM" id="SSF56349">
    <property type="entry name" value="DNA breaking-rejoining enzymes"/>
    <property type="match status" value="1"/>
</dbReference>
<evidence type="ECO:0000256" key="4">
    <source>
        <dbReference type="ARBA" id="ARBA00023172"/>
    </source>
</evidence>
<proteinExistence type="inferred from homology"/>
<keyword evidence="4" id="KW-0233">DNA recombination</keyword>
<dbReference type="Pfam" id="PF13356">
    <property type="entry name" value="Arm-DNA-bind_3"/>
    <property type="match status" value="1"/>
</dbReference>
<sequence>MDGLTTLQVRHAKPGRHHDGNGLYLHVRSTGSRAWVFRATVGGKVKDFGLGSVAKVSLSQARIKAASYRDKLRFGEAIPQASNLSVIDDEPEPSASAVVPSFAEAARACHTALKDGWKNARHRDSWLSSLELHIFKHFGDARVDTINSSMVRSALAPIWLKVPETARRVFQRIKTVLDFAHIEGWCPNEVSLRSVPRGLPRQPVDDKHFEAMPYADVPAFMEQLAGAPTSAGRDALMFTILNAVRSGETRLANWTEIDLEAAVWTIPAARMKMNKVHIVPLTEPVLAILRRRWNLRISDTGLVFSTHGKIPLSDMTMSKVMRALGIPKITVHGFRSSFTDWAAENTEVPKEVVDKALAHKLADRIEAAYRRTDFFERRRQLMASWANYIAR</sequence>
<evidence type="ECO:0000256" key="3">
    <source>
        <dbReference type="ARBA" id="ARBA00023125"/>
    </source>
</evidence>
<name>A0ABV0BB12_9SPHN</name>
<keyword evidence="3 5" id="KW-0238">DNA-binding</keyword>
<dbReference type="Gene3D" id="1.10.443.10">
    <property type="entry name" value="Intergrase catalytic core"/>
    <property type="match status" value="1"/>
</dbReference>
<reference evidence="8 9" key="1">
    <citation type="submission" date="2024-05" db="EMBL/GenBank/DDBJ databases">
        <title>Sphingomonas sp. HF-S3 16S ribosomal RNA gene Genome sequencing and assembly.</title>
        <authorList>
            <person name="Lee H."/>
        </authorList>
    </citation>
    <scope>NUCLEOTIDE SEQUENCE [LARGE SCALE GENOMIC DNA]</scope>
    <source>
        <strain evidence="8 9">HF-S3</strain>
    </source>
</reference>
<feature type="domain" description="Tyr recombinase" evidence="6">
    <location>
        <begin position="207"/>
        <end position="383"/>
    </location>
</feature>
<dbReference type="InterPro" id="IPR050808">
    <property type="entry name" value="Phage_Integrase"/>
</dbReference>
<organism evidence="8 9">
    <name type="scientific">Sphingomonas rustica</name>
    <dbReference type="NCBI Taxonomy" id="3103142"/>
    <lineage>
        <taxon>Bacteria</taxon>
        <taxon>Pseudomonadati</taxon>
        <taxon>Pseudomonadota</taxon>
        <taxon>Alphaproteobacteria</taxon>
        <taxon>Sphingomonadales</taxon>
        <taxon>Sphingomonadaceae</taxon>
        <taxon>Sphingomonas</taxon>
    </lineage>
</organism>
<comment type="caution">
    <text evidence="8">The sequence shown here is derived from an EMBL/GenBank/DDBJ whole genome shotgun (WGS) entry which is preliminary data.</text>
</comment>
<dbReference type="PANTHER" id="PTHR30629">
    <property type="entry name" value="PROPHAGE INTEGRASE"/>
    <property type="match status" value="1"/>
</dbReference>
<evidence type="ECO:0000259" key="6">
    <source>
        <dbReference type="PROSITE" id="PS51898"/>
    </source>
</evidence>
<evidence type="ECO:0000256" key="2">
    <source>
        <dbReference type="ARBA" id="ARBA00022908"/>
    </source>
</evidence>
<dbReference type="PANTHER" id="PTHR30629:SF6">
    <property type="entry name" value="PROPHAGE INTEGRASE INTA-RELATED"/>
    <property type="match status" value="1"/>
</dbReference>
<comment type="similarity">
    <text evidence="1">Belongs to the 'phage' integrase family.</text>
</comment>
<evidence type="ECO:0000256" key="5">
    <source>
        <dbReference type="PROSITE-ProRule" id="PRU01248"/>
    </source>
</evidence>
<evidence type="ECO:0000313" key="8">
    <source>
        <dbReference type="EMBL" id="MEN3748380.1"/>
    </source>
</evidence>
<dbReference type="CDD" id="cd00801">
    <property type="entry name" value="INT_P4_C"/>
    <property type="match status" value="1"/>
</dbReference>
<dbReference type="Pfam" id="PF00589">
    <property type="entry name" value="Phage_integrase"/>
    <property type="match status" value="1"/>
</dbReference>
<keyword evidence="9" id="KW-1185">Reference proteome</keyword>
<dbReference type="PROSITE" id="PS51900">
    <property type="entry name" value="CB"/>
    <property type="match status" value="1"/>
</dbReference>
<dbReference type="InterPro" id="IPR053876">
    <property type="entry name" value="Phage_int_M"/>
</dbReference>
<dbReference type="InterPro" id="IPR025166">
    <property type="entry name" value="Integrase_DNA_bind_dom"/>
</dbReference>
<dbReference type="PROSITE" id="PS51898">
    <property type="entry name" value="TYR_RECOMBINASE"/>
    <property type="match status" value="1"/>
</dbReference>
<dbReference type="InterPro" id="IPR010998">
    <property type="entry name" value="Integrase_recombinase_N"/>
</dbReference>
<evidence type="ECO:0000313" key="9">
    <source>
        <dbReference type="Proteomes" id="UP001427805"/>
    </source>
</evidence>
<protein>
    <submittedName>
        <fullName evidence="8">Integrase arm-type DNA-binding domain-containing protein</fullName>
    </submittedName>
</protein>
<dbReference type="GO" id="GO:0003677">
    <property type="term" value="F:DNA binding"/>
    <property type="evidence" value="ECO:0007669"/>
    <property type="project" value="UniProtKB-KW"/>
</dbReference>
<dbReference type="InterPro" id="IPR038488">
    <property type="entry name" value="Integrase_DNA-bd_sf"/>
</dbReference>
<evidence type="ECO:0000256" key="1">
    <source>
        <dbReference type="ARBA" id="ARBA00008857"/>
    </source>
</evidence>